<reference evidence="2 3" key="1">
    <citation type="journal article" date="2019" name="Int. J. Syst. Evol. Microbiol.">
        <title>The Global Catalogue of Microorganisms (GCM) 10K type strain sequencing project: providing services to taxonomists for standard genome sequencing and annotation.</title>
        <authorList>
            <consortium name="The Broad Institute Genomics Platform"/>
            <consortium name="The Broad Institute Genome Sequencing Center for Infectious Disease"/>
            <person name="Wu L."/>
            <person name="Ma J."/>
        </authorList>
    </citation>
    <scope>NUCLEOTIDE SEQUENCE [LARGE SCALE GENOMIC DNA]</scope>
    <source>
        <strain evidence="2 3">JCM 15921</strain>
    </source>
</reference>
<dbReference type="InterPro" id="IPR041413">
    <property type="entry name" value="MLTR_LBD"/>
</dbReference>
<organism evidence="2 3">
    <name type="scientific">Arthrobacter humicola</name>
    <dbReference type="NCBI Taxonomy" id="409291"/>
    <lineage>
        <taxon>Bacteria</taxon>
        <taxon>Bacillati</taxon>
        <taxon>Actinomycetota</taxon>
        <taxon>Actinomycetes</taxon>
        <taxon>Micrococcales</taxon>
        <taxon>Micrococcaceae</taxon>
        <taxon>Arthrobacter</taxon>
    </lineage>
</organism>
<comment type="caution">
    <text evidence="2">The sequence shown here is derived from an EMBL/GenBank/DDBJ whole genome shotgun (WGS) entry which is preliminary data.</text>
</comment>
<dbReference type="PANTHER" id="PTHR35010:SF2">
    <property type="entry name" value="BLL4672 PROTEIN"/>
    <property type="match status" value="1"/>
</dbReference>
<dbReference type="SMART" id="SM00530">
    <property type="entry name" value="HTH_XRE"/>
    <property type="match status" value="1"/>
</dbReference>
<evidence type="ECO:0000313" key="3">
    <source>
        <dbReference type="Proteomes" id="UP001500102"/>
    </source>
</evidence>
<sequence>MDNRDAVREFLASRRAKITPEQSGLPVYGAKRRVPGLRRGEVAMLAGVSVEYYTRLERGNLSGVSEGVLEAVARALQLDDAERSHLFDLARAAAPGSRARRRPRPAESVRRSVQLSLNAITSAPAFVRNGRMDILAANPLGYALYSEMYAGAARPANHARFIFLDARSHSFYPDWERAANDTVAILRTEAGRDPYDRGLTDLVGELSTRSEEFRTLWAAHNVREHYTGVKNLHHPVVGDLHLMYEAMDVSADAGLSLLIYTAEPGSPSEDALRLLASWASTNRQVKEAEAAAAVDKA</sequence>
<name>A0ABN2YH37_9MICC</name>
<dbReference type="PROSITE" id="PS50943">
    <property type="entry name" value="HTH_CROC1"/>
    <property type="match status" value="1"/>
</dbReference>
<dbReference type="EMBL" id="BAAAQB010000006">
    <property type="protein sequence ID" value="GAA2127049.1"/>
    <property type="molecule type" value="Genomic_DNA"/>
</dbReference>
<dbReference type="Pfam" id="PF13560">
    <property type="entry name" value="HTH_31"/>
    <property type="match status" value="1"/>
</dbReference>
<protein>
    <submittedName>
        <fullName evidence="2">Helix-turn-helix transcriptional regulator</fullName>
    </submittedName>
</protein>
<dbReference type="RefSeq" id="WP_344361648.1">
    <property type="nucleotide sequence ID" value="NZ_BAAAQB010000006.1"/>
</dbReference>
<dbReference type="PANTHER" id="PTHR35010">
    <property type="entry name" value="BLL4672 PROTEIN-RELATED"/>
    <property type="match status" value="1"/>
</dbReference>
<dbReference type="Pfam" id="PF17765">
    <property type="entry name" value="MLTR_LBD"/>
    <property type="match status" value="1"/>
</dbReference>
<dbReference type="InterPro" id="IPR010982">
    <property type="entry name" value="Lambda_DNA-bd_dom_sf"/>
</dbReference>
<dbReference type="Gene3D" id="3.30.450.180">
    <property type="match status" value="1"/>
</dbReference>
<dbReference type="Gene3D" id="1.10.260.40">
    <property type="entry name" value="lambda repressor-like DNA-binding domains"/>
    <property type="match status" value="1"/>
</dbReference>
<dbReference type="SUPFAM" id="SSF47413">
    <property type="entry name" value="lambda repressor-like DNA-binding domains"/>
    <property type="match status" value="1"/>
</dbReference>
<evidence type="ECO:0000313" key="2">
    <source>
        <dbReference type="EMBL" id="GAA2127049.1"/>
    </source>
</evidence>
<dbReference type="InterPro" id="IPR001387">
    <property type="entry name" value="Cro/C1-type_HTH"/>
</dbReference>
<dbReference type="Proteomes" id="UP001500102">
    <property type="component" value="Unassembled WGS sequence"/>
</dbReference>
<gene>
    <name evidence="2" type="ORF">GCM10009825_04810</name>
</gene>
<dbReference type="CDD" id="cd00093">
    <property type="entry name" value="HTH_XRE"/>
    <property type="match status" value="1"/>
</dbReference>
<evidence type="ECO:0000259" key="1">
    <source>
        <dbReference type="PROSITE" id="PS50943"/>
    </source>
</evidence>
<feature type="domain" description="HTH cro/C1-type" evidence="1">
    <location>
        <begin position="41"/>
        <end position="83"/>
    </location>
</feature>
<keyword evidence="3" id="KW-1185">Reference proteome</keyword>
<proteinExistence type="predicted"/>
<accession>A0ABN2YH37</accession>